<evidence type="ECO:0000313" key="4">
    <source>
        <dbReference type="Proteomes" id="UP000644147"/>
    </source>
</evidence>
<keyword evidence="1" id="KW-0732">Signal</keyword>
<sequence>MKLKLRTRLFLPFLVAGSALLFSGCSNDDDTAVEPEPAPASTWSGKLIHDWSSSIREYNFATKVDPELFEGQMPYRMPNGNTLHIGGVFERLEMTNANGVQRTVIYNSKETSAVYSPQLSPDGTKIAFSHLKYYDPSDYPVKKGTVIIDLQGNYVAGIPDMYNAVWLPDGRLVVAGDFSSNGAAPSNPSAKAGLHIATITGTTATLTNINPTLSNPSPLLPSVSPDGKRIAFILNKHLWTINTDGTNLKQLTASDNDNEESFSTWSPDGKYIAVWSFKSFEISYYTAIAVVPADAAQALVLTNEAAIWPRDQQGYRISGGRGNISWR</sequence>
<dbReference type="SUPFAM" id="SSF82171">
    <property type="entry name" value="DPP6 N-terminal domain-like"/>
    <property type="match status" value="1"/>
</dbReference>
<feature type="domain" description="Dipeptidylpeptidase IV N-terminal" evidence="2">
    <location>
        <begin position="212"/>
        <end position="291"/>
    </location>
</feature>
<evidence type="ECO:0000313" key="3">
    <source>
        <dbReference type="EMBL" id="MBK0402157.1"/>
    </source>
</evidence>
<evidence type="ECO:0000259" key="2">
    <source>
        <dbReference type="Pfam" id="PF00930"/>
    </source>
</evidence>
<dbReference type="InterPro" id="IPR011042">
    <property type="entry name" value="6-blade_b-propeller_TolB-like"/>
</dbReference>
<dbReference type="Proteomes" id="UP000644147">
    <property type="component" value="Unassembled WGS sequence"/>
</dbReference>
<evidence type="ECO:0000256" key="1">
    <source>
        <dbReference type="SAM" id="SignalP"/>
    </source>
</evidence>
<protein>
    <submittedName>
        <fullName evidence="3">PD40 domain-containing protein</fullName>
    </submittedName>
</protein>
<dbReference type="RefSeq" id="WP_200504873.1">
    <property type="nucleotide sequence ID" value="NZ_JAEHFX010000002.1"/>
</dbReference>
<keyword evidence="4" id="KW-1185">Reference proteome</keyword>
<dbReference type="EMBL" id="JAEHFX010000002">
    <property type="protein sequence ID" value="MBK0402157.1"/>
    <property type="molecule type" value="Genomic_DNA"/>
</dbReference>
<proteinExistence type="predicted"/>
<reference evidence="3 4" key="1">
    <citation type="submission" date="2020-12" db="EMBL/GenBank/DDBJ databases">
        <title>Bacterial novel species Adhaeribacter sp. BT258 isolated from soil.</title>
        <authorList>
            <person name="Jung H.-Y."/>
        </authorList>
    </citation>
    <scope>NUCLEOTIDE SEQUENCE [LARGE SCALE GENOMIC DNA]</scope>
    <source>
        <strain evidence="3 4">BT258</strain>
    </source>
</reference>
<accession>A0ABS1BZ16</accession>
<gene>
    <name evidence="3" type="ORF">I5M27_04125</name>
</gene>
<organism evidence="3 4">
    <name type="scientific">Adhaeribacter terrigena</name>
    <dbReference type="NCBI Taxonomy" id="2793070"/>
    <lineage>
        <taxon>Bacteria</taxon>
        <taxon>Pseudomonadati</taxon>
        <taxon>Bacteroidota</taxon>
        <taxon>Cytophagia</taxon>
        <taxon>Cytophagales</taxon>
        <taxon>Hymenobacteraceae</taxon>
        <taxon>Adhaeribacter</taxon>
    </lineage>
</organism>
<dbReference type="PROSITE" id="PS51257">
    <property type="entry name" value="PROKAR_LIPOPROTEIN"/>
    <property type="match status" value="1"/>
</dbReference>
<dbReference type="InterPro" id="IPR002469">
    <property type="entry name" value="Peptidase_S9B_N"/>
</dbReference>
<comment type="caution">
    <text evidence="3">The sequence shown here is derived from an EMBL/GenBank/DDBJ whole genome shotgun (WGS) entry which is preliminary data.</text>
</comment>
<dbReference type="Pfam" id="PF00930">
    <property type="entry name" value="DPPIV_N"/>
    <property type="match status" value="1"/>
</dbReference>
<dbReference type="Gene3D" id="2.120.10.30">
    <property type="entry name" value="TolB, C-terminal domain"/>
    <property type="match status" value="1"/>
</dbReference>
<name>A0ABS1BZ16_9BACT</name>
<dbReference type="PANTHER" id="PTHR36842">
    <property type="entry name" value="PROTEIN TOLB HOMOLOG"/>
    <property type="match status" value="1"/>
</dbReference>
<feature type="signal peptide" evidence="1">
    <location>
        <begin position="1"/>
        <end position="28"/>
    </location>
</feature>
<feature type="chain" id="PRO_5046658740" evidence="1">
    <location>
        <begin position="29"/>
        <end position="327"/>
    </location>
</feature>